<dbReference type="InterPro" id="IPR012695">
    <property type="entry name" value="PrpB"/>
</dbReference>
<keyword evidence="4" id="KW-0460">Magnesium</keyword>
<comment type="catalytic activity">
    <reaction evidence="6">
        <text>3-hydroxybutane-1,2,3-tricarboxylate = pyruvate + succinate</text>
        <dbReference type="Rhea" id="RHEA:57504"/>
        <dbReference type="ChEBI" id="CHEBI:15361"/>
        <dbReference type="ChEBI" id="CHEBI:30031"/>
        <dbReference type="ChEBI" id="CHEBI:141790"/>
    </reaction>
</comment>
<protein>
    <recommendedName>
        <fullName evidence="8">Methylisocitrate lyase</fullName>
        <ecNumber evidence="8">4.1.3.30</ecNumber>
    </recommendedName>
</protein>
<dbReference type="EMBL" id="CP000481">
    <property type="protein sequence ID" value="ABK53429.1"/>
    <property type="molecule type" value="Genomic_DNA"/>
</dbReference>
<dbReference type="AlphaFoldDB" id="A0LVG9"/>
<keyword evidence="10" id="KW-1185">Reference proteome</keyword>
<comment type="catalytic activity">
    <reaction evidence="8">
        <text>(2S,3R)-3-hydroxybutane-1,2,3-tricarboxylate = pyruvate + succinate</text>
        <dbReference type="Rhea" id="RHEA:16809"/>
        <dbReference type="ChEBI" id="CHEBI:15361"/>
        <dbReference type="ChEBI" id="CHEBI:30031"/>
        <dbReference type="ChEBI" id="CHEBI:57429"/>
        <dbReference type="EC" id="4.1.3.30"/>
    </reaction>
</comment>
<accession>A0LVG9</accession>
<dbReference type="Pfam" id="PF13714">
    <property type="entry name" value="PEP_mutase"/>
    <property type="match status" value="1"/>
</dbReference>
<gene>
    <name evidence="9" type="ordered locus">Acel_1657</name>
</gene>
<dbReference type="InParanoid" id="A0LVG9"/>
<dbReference type="PANTHER" id="PTHR42905:SF5">
    <property type="entry name" value="CARBOXYVINYL-CARBOXYPHOSPHONATE PHOSPHORYLMUTASE, CHLOROPLASTIC"/>
    <property type="match status" value="1"/>
</dbReference>
<dbReference type="STRING" id="351607.Acel_1657"/>
<evidence type="ECO:0000256" key="7">
    <source>
        <dbReference type="ARBA" id="ARBA00058526"/>
    </source>
</evidence>
<dbReference type="InterPro" id="IPR018523">
    <property type="entry name" value="Isocitrate_lyase_ph_CS"/>
</dbReference>
<dbReference type="NCBIfam" id="TIGR02317">
    <property type="entry name" value="prpB"/>
    <property type="match status" value="1"/>
</dbReference>
<evidence type="ECO:0000256" key="6">
    <source>
        <dbReference type="ARBA" id="ARBA00051150"/>
    </source>
</evidence>
<dbReference type="Proteomes" id="UP000008221">
    <property type="component" value="Chromosome"/>
</dbReference>
<evidence type="ECO:0000256" key="8">
    <source>
        <dbReference type="RuleBase" id="RU361121"/>
    </source>
</evidence>
<dbReference type="CDD" id="cd00377">
    <property type="entry name" value="ICL_PEPM"/>
    <property type="match status" value="1"/>
</dbReference>
<dbReference type="InterPro" id="IPR015813">
    <property type="entry name" value="Pyrv/PenolPyrv_kinase-like_dom"/>
</dbReference>
<evidence type="ECO:0000256" key="3">
    <source>
        <dbReference type="ARBA" id="ARBA00022723"/>
    </source>
</evidence>
<evidence type="ECO:0000256" key="1">
    <source>
        <dbReference type="ARBA" id="ARBA00001946"/>
    </source>
</evidence>
<comment type="pathway">
    <text evidence="8">Organic acid metabolism; propanoate degradation.</text>
</comment>
<dbReference type="PROSITE" id="PS00161">
    <property type="entry name" value="ISOCITRATE_LYASE"/>
    <property type="match status" value="1"/>
</dbReference>
<name>A0LVG9_ACIC1</name>
<comment type="cofactor">
    <cofactor evidence="1">
        <name>Mg(2+)</name>
        <dbReference type="ChEBI" id="CHEBI:18420"/>
    </cofactor>
</comment>
<dbReference type="InterPro" id="IPR039556">
    <property type="entry name" value="ICL/PEPM"/>
</dbReference>
<evidence type="ECO:0000313" key="10">
    <source>
        <dbReference type="Proteomes" id="UP000008221"/>
    </source>
</evidence>
<keyword evidence="5 8" id="KW-0456">Lyase</keyword>
<organism evidence="9 10">
    <name type="scientific">Acidothermus cellulolyticus (strain ATCC 43068 / DSM 8971 / 11B)</name>
    <dbReference type="NCBI Taxonomy" id="351607"/>
    <lineage>
        <taxon>Bacteria</taxon>
        <taxon>Bacillati</taxon>
        <taxon>Actinomycetota</taxon>
        <taxon>Actinomycetes</taxon>
        <taxon>Acidothermales</taxon>
        <taxon>Acidothermaceae</taxon>
        <taxon>Acidothermus</taxon>
    </lineage>
</organism>
<comment type="function">
    <text evidence="7">Involved in the methylcitric acid cycle. Catalyzes the cleavage of 2-methylisocitrate to yield pyruvate and succinate.</text>
</comment>
<dbReference type="GO" id="GO:0019629">
    <property type="term" value="P:propionate catabolic process, 2-methylcitrate cycle"/>
    <property type="evidence" value="ECO:0007669"/>
    <property type="project" value="InterPro"/>
</dbReference>
<dbReference type="HOGENOM" id="CLU_027389_3_2_11"/>
<keyword evidence="3" id="KW-0479">Metal-binding</keyword>
<dbReference type="GO" id="GO:0046421">
    <property type="term" value="F:methylisocitrate lyase activity"/>
    <property type="evidence" value="ECO:0007669"/>
    <property type="project" value="UniProtKB-EC"/>
</dbReference>
<evidence type="ECO:0000256" key="2">
    <source>
        <dbReference type="ARBA" id="ARBA00009282"/>
    </source>
</evidence>
<dbReference type="RefSeq" id="WP_011720492.1">
    <property type="nucleotide sequence ID" value="NC_008578.1"/>
</dbReference>
<dbReference type="SUPFAM" id="SSF51621">
    <property type="entry name" value="Phosphoenolpyruvate/pyruvate domain"/>
    <property type="match status" value="1"/>
</dbReference>
<comment type="similarity">
    <text evidence="2 8">Belongs to the isocitrate lyase/PEP mutase superfamily. Methylisocitrate lyase family.</text>
</comment>
<evidence type="ECO:0000256" key="4">
    <source>
        <dbReference type="ARBA" id="ARBA00022842"/>
    </source>
</evidence>
<proteinExistence type="inferred from homology"/>
<dbReference type="eggNOG" id="COG2513">
    <property type="taxonomic scope" value="Bacteria"/>
</dbReference>
<evidence type="ECO:0000313" key="9">
    <source>
        <dbReference type="EMBL" id="ABK53429.1"/>
    </source>
</evidence>
<dbReference type="KEGG" id="ace:Acel_1657"/>
<dbReference type="PANTHER" id="PTHR42905">
    <property type="entry name" value="PHOSPHOENOLPYRUVATE CARBOXYLASE"/>
    <property type="match status" value="1"/>
</dbReference>
<reference evidence="9 10" key="1">
    <citation type="journal article" date="2009" name="Genome Res.">
        <title>Complete genome of the cellulolytic thermophile Acidothermus cellulolyticus 11B provides insights into its ecophysiological and evolutionary adaptations.</title>
        <authorList>
            <person name="Barabote R.D."/>
            <person name="Xie G."/>
            <person name="Leu D.H."/>
            <person name="Normand P."/>
            <person name="Necsulea A."/>
            <person name="Daubin V."/>
            <person name="Medigue C."/>
            <person name="Adney W.S."/>
            <person name="Xu X.C."/>
            <person name="Lapidus A."/>
            <person name="Parales R.E."/>
            <person name="Detter C."/>
            <person name="Pujic P."/>
            <person name="Bruce D."/>
            <person name="Lavire C."/>
            <person name="Challacombe J.F."/>
            <person name="Brettin T.S."/>
            <person name="Berry A.M."/>
        </authorList>
    </citation>
    <scope>NUCLEOTIDE SEQUENCE [LARGE SCALE GENOMIC DNA]</scope>
    <source>
        <strain evidence="10">ATCC 43068 / DSM 8971 / 11B</strain>
    </source>
</reference>
<dbReference type="FunFam" id="3.20.20.60:FF:000009">
    <property type="entry name" value="2-methylisocitrate lyase"/>
    <property type="match status" value="1"/>
</dbReference>
<dbReference type="Gene3D" id="3.20.20.60">
    <property type="entry name" value="Phosphoenolpyruvate-binding domains"/>
    <property type="match status" value="1"/>
</dbReference>
<dbReference type="UniPathway" id="UPA00946"/>
<evidence type="ECO:0000256" key="5">
    <source>
        <dbReference type="ARBA" id="ARBA00023239"/>
    </source>
</evidence>
<dbReference type="InterPro" id="IPR040442">
    <property type="entry name" value="Pyrv_kinase-like_dom_sf"/>
</dbReference>
<sequence>MTPTSAAADFRAKLTSGRLLRFPGAINPLSAVLIEELRFDGVYVSGAVVAADLALPDIGLTTLTEVVNRAEQIARVTRLPVLVDADTGFGGPVNIARTVQLLTRAGVAGCHIEDQQHPKRCGHLEGKTLVTVTEMLQRIRAAVTARPDPDFVICARTDARTVEGLDAAIDRAKAYVDAGADLIFAEALADEAEIARFRAAVDAPLLINMTEFGRTTLLPASTLATLGVNVVIYPVTLFRVAMGAVERALATIAAEGTQMSLLEGMQTRQRLYELVRYRDYAAFDADIYTFTTPTTTPTAESDSDDQ</sequence>
<dbReference type="FunCoup" id="A0LVG9">
    <property type="interactions" value="77"/>
</dbReference>
<dbReference type="GO" id="GO:0046872">
    <property type="term" value="F:metal ion binding"/>
    <property type="evidence" value="ECO:0007669"/>
    <property type="project" value="UniProtKB-KW"/>
</dbReference>
<dbReference type="EC" id="4.1.3.30" evidence="8"/>
<comment type="function">
    <text evidence="8">Catalyzes the thermodynamically favored C-C bond cleavage of (2R,3S)-2-methylisocitrate to yield pyruvate and succinate.</text>
</comment>